<dbReference type="AlphaFoldDB" id="A0A1I0W709"/>
<dbReference type="RefSeq" id="WP_177199300.1">
    <property type="nucleotide sequence ID" value="NZ_FOKI01000004.1"/>
</dbReference>
<dbReference type="GO" id="GO:0015276">
    <property type="term" value="F:ligand-gated monoatomic ion channel activity"/>
    <property type="evidence" value="ECO:0007669"/>
    <property type="project" value="InterPro"/>
</dbReference>
<dbReference type="STRING" id="84698.SAMN04488528_100454"/>
<dbReference type="PROSITE" id="PS51257">
    <property type="entry name" value="PROKAR_LIPOPROTEIN"/>
    <property type="match status" value="1"/>
</dbReference>
<feature type="signal peptide" evidence="2">
    <location>
        <begin position="1"/>
        <end position="20"/>
    </location>
</feature>
<dbReference type="Gene3D" id="3.40.190.10">
    <property type="entry name" value="Periplasmic binding protein-like II"/>
    <property type="match status" value="2"/>
</dbReference>
<evidence type="ECO:0000313" key="5">
    <source>
        <dbReference type="EMBL" id="SFA83823.1"/>
    </source>
</evidence>
<dbReference type="SMART" id="SM00079">
    <property type="entry name" value="PBPe"/>
    <property type="match status" value="1"/>
</dbReference>
<reference evidence="5 6" key="1">
    <citation type="submission" date="2016-10" db="EMBL/GenBank/DDBJ databases">
        <authorList>
            <person name="de Groot N.N."/>
        </authorList>
    </citation>
    <scope>NUCLEOTIDE SEQUENCE [LARGE SCALE GENOMIC DNA]</scope>
    <source>
        <strain evidence="5 6">DSM 12271</strain>
    </source>
</reference>
<dbReference type="PANTHER" id="PTHR35936">
    <property type="entry name" value="MEMBRANE-BOUND LYTIC MUREIN TRANSGLYCOSYLASE F"/>
    <property type="match status" value="1"/>
</dbReference>
<evidence type="ECO:0000256" key="2">
    <source>
        <dbReference type="SAM" id="SignalP"/>
    </source>
</evidence>
<evidence type="ECO:0000259" key="4">
    <source>
        <dbReference type="SMART" id="SM00079"/>
    </source>
</evidence>
<dbReference type="InterPro" id="IPR001638">
    <property type="entry name" value="Solute-binding_3/MltF_N"/>
</dbReference>
<dbReference type="EMBL" id="FOKI01000004">
    <property type="protein sequence ID" value="SFA83823.1"/>
    <property type="molecule type" value="Genomic_DNA"/>
</dbReference>
<dbReference type="Proteomes" id="UP000198619">
    <property type="component" value="Unassembled WGS sequence"/>
</dbReference>
<keyword evidence="1 2" id="KW-0732">Signal</keyword>
<organism evidence="5 6">
    <name type="scientific">Clostridium frigidicarnis</name>
    <dbReference type="NCBI Taxonomy" id="84698"/>
    <lineage>
        <taxon>Bacteria</taxon>
        <taxon>Bacillati</taxon>
        <taxon>Bacillota</taxon>
        <taxon>Clostridia</taxon>
        <taxon>Eubacteriales</taxon>
        <taxon>Clostridiaceae</taxon>
        <taxon>Clostridium</taxon>
    </lineage>
</organism>
<accession>A0A1I0W709</accession>
<name>A0A1I0W709_9CLOT</name>
<feature type="chain" id="PRO_5038654843" evidence="2">
    <location>
        <begin position="21"/>
        <end position="263"/>
    </location>
</feature>
<dbReference type="Pfam" id="PF00497">
    <property type="entry name" value="SBP_bac_3"/>
    <property type="match status" value="1"/>
</dbReference>
<evidence type="ECO:0000313" key="6">
    <source>
        <dbReference type="Proteomes" id="UP000198619"/>
    </source>
</evidence>
<dbReference type="CDD" id="cd13624">
    <property type="entry name" value="PBP2_Arg_Lys_His"/>
    <property type="match status" value="1"/>
</dbReference>
<dbReference type="PANTHER" id="PTHR35936:SF34">
    <property type="entry name" value="ABC TRANSPORTER EXTRACELLULAR-BINDING PROTEIN YCKB-RELATED"/>
    <property type="match status" value="1"/>
</dbReference>
<proteinExistence type="predicted"/>
<sequence length="263" mass="29282">MKKKVILALVGVMICGVVMAGCGSKQEKVNTLDKVKESKVFKIGLSPDYPPFEYTNDKNEIVGFDIDLSNAIAEKLGAKTEIVTVPFDGIVQGLKSNKFDMVASGFTVTEKRQNEVLFTDNYLNSGQYIVLNTENNDIKTVEDLKGKTIGVGIGTTSADAAKKIEGVKEVKEYNKTPEGLLDLKNKRIDAVVVDKPVCDYYLDKDKESYKKIDANIEEEPIALAFKKEDTQIQQEVNKILKELKEDGTLSKLSEKWFGFDAYK</sequence>
<dbReference type="InterPro" id="IPR001320">
    <property type="entry name" value="Iontro_rcpt_C"/>
</dbReference>
<keyword evidence="6" id="KW-1185">Reference proteome</keyword>
<evidence type="ECO:0000259" key="3">
    <source>
        <dbReference type="SMART" id="SM00062"/>
    </source>
</evidence>
<protein>
    <submittedName>
        <fullName evidence="5">Amino acid ABC transporter substrate-binding protein, PAAT family</fullName>
    </submittedName>
</protein>
<dbReference type="GO" id="GO:0016020">
    <property type="term" value="C:membrane"/>
    <property type="evidence" value="ECO:0007669"/>
    <property type="project" value="InterPro"/>
</dbReference>
<gene>
    <name evidence="5" type="ORF">SAMN04488528_100454</name>
</gene>
<dbReference type="SUPFAM" id="SSF53850">
    <property type="entry name" value="Periplasmic binding protein-like II"/>
    <property type="match status" value="1"/>
</dbReference>
<feature type="domain" description="Solute-binding protein family 3/N-terminal" evidence="3">
    <location>
        <begin position="40"/>
        <end position="260"/>
    </location>
</feature>
<dbReference type="SMART" id="SM00062">
    <property type="entry name" value="PBPb"/>
    <property type="match status" value="1"/>
</dbReference>
<feature type="domain" description="Ionotropic glutamate receptor C-terminal" evidence="4">
    <location>
        <begin position="40"/>
        <end position="259"/>
    </location>
</feature>
<evidence type="ECO:0000256" key="1">
    <source>
        <dbReference type="ARBA" id="ARBA00022729"/>
    </source>
</evidence>